<evidence type="ECO:0000313" key="2">
    <source>
        <dbReference type="EMBL" id="TCP67329.1"/>
    </source>
</evidence>
<dbReference type="Gene3D" id="3.10.450.540">
    <property type="match status" value="2"/>
</dbReference>
<dbReference type="RefSeq" id="WP_131848872.1">
    <property type="nucleotide sequence ID" value="NZ_SLXV01000019.1"/>
</dbReference>
<keyword evidence="3" id="KW-1185">Reference proteome</keyword>
<accession>A0A4R2RWG3</accession>
<dbReference type="CDD" id="cd16386">
    <property type="entry name" value="TcpC_N"/>
    <property type="match status" value="1"/>
</dbReference>
<evidence type="ECO:0000256" key="1">
    <source>
        <dbReference type="SAM" id="Phobius"/>
    </source>
</evidence>
<keyword evidence="1" id="KW-0472">Membrane</keyword>
<keyword evidence="1" id="KW-1133">Transmembrane helix</keyword>
<name>A0A4R2RWG3_9BACL</name>
<reference evidence="2 3" key="1">
    <citation type="submission" date="2019-03" db="EMBL/GenBank/DDBJ databases">
        <title>Genomic Encyclopedia of Type Strains, Phase IV (KMG-IV): sequencing the most valuable type-strain genomes for metagenomic binning, comparative biology and taxonomic classification.</title>
        <authorList>
            <person name="Goeker M."/>
        </authorList>
    </citation>
    <scope>NUCLEOTIDE SEQUENCE [LARGE SCALE GENOMIC DNA]</scope>
    <source>
        <strain evidence="2 3">DSM 46831</strain>
    </source>
</reference>
<protein>
    <submittedName>
        <fullName evidence="2">Conjugative transposon protein TcpC</fullName>
    </submittedName>
</protein>
<keyword evidence="1" id="KW-0812">Transmembrane</keyword>
<dbReference type="Proteomes" id="UP000294746">
    <property type="component" value="Unassembled WGS sequence"/>
</dbReference>
<feature type="transmembrane region" description="Helical" evidence="1">
    <location>
        <begin position="23"/>
        <end position="43"/>
    </location>
</feature>
<dbReference type="InterPro" id="IPR024735">
    <property type="entry name" value="TcpC"/>
</dbReference>
<organism evidence="2 3">
    <name type="scientific">Baia soyae</name>
    <dbReference type="NCBI Taxonomy" id="1544746"/>
    <lineage>
        <taxon>Bacteria</taxon>
        <taxon>Bacillati</taxon>
        <taxon>Bacillota</taxon>
        <taxon>Bacilli</taxon>
        <taxon>Bacillales</taxon>
        <taxon>Thermoactinomycetaceae</taxon>
        <taxon>Baia</taxon>
    </lineage>
</organism>
<dbReference type="AlphaFoldDB" id="A0A4R2RWG3"/>
<comment type="caution">
    <text evidence="2">The sequence shown here is derived from an EMBL/GenBank/DDBJ whole genome shotgun (WGS) entry which is preliminary data.</text>
</comment>
<gene>
    <name evidence="2" type="ORF">EDD57_11916</name>
</gene>
<dbReference type="OrthoDB" id="4084447at2"/>
<dbReference type="EMBL" id="SLXV01000019">
    <property type="protein sequence ID" value="TCP67329.1"/>
    <property type="molecule type" value="Genomic_DNA"/>
</dbReference>
<evidence type="ECO:0000313" key="3">
    <source>
        <dbReference type="Proteomes" id="UP000294746"/>
    </source>
</evidence>
<dbReference type="CDD" id="cd16428">
    <property type="entry name" value="TcpC_C"/>
    <property type="match status" value="1"/>
</dbReference>
<proteinExistence type="predicted"/>
<dbReference type="Pfam" id="PF12642">
    <property type="entry name" value="TpcC"/>
    <property type="match status" value="1"/>
</dbReference>
<sequence length="300" mass="34124">MIRKKGDHPREYKVIKGMRSKKILIWGLLTINVVALPLGFFYLKNSTAAARGIEQEAPVMSQTARSFVEDFVSTYFSLHQGFEDVRADSLKPFLMKGLDKQAGLESIEANLSTGKVRVWEIEKKSPNKAIMTVQAEVYIRDKSDKVLSMDKRFLAVPIESIGNGQFVVSDIPYYVSQPSTPDVTKKEESLSNKADSSTKQELETYLKTFFQDYVSGNPDKLSSYTKSNSKRIQGMTGVLEFVKIKELEVYKEKQMVVKAKVQFKEKDKGTIKTNGVYTYPYTIQLEKDGERWMIVGMETK</sequence>
<dbReference type="InterPro" id="IPR035628">
    <property type="entry name" value="TcpC_C"/>
</dbReference>